<evidence type="ECO:0000259" key="3">
    <source>
        <dbReference type="Pfam" id="PF20148"/>
    </source>
</evidence>
<accession>A0A4R3XV97</accession>
<dbReference type="GO" id="GO:0000272">
    <property type="term" value="P:polysaccharide catabolic process"/>
    <property type="evidence" value="ECO:0007669"/>
    <property type="project" value="InterPro"/>
</dbReference>
<proteinExistence type="predicted"/>
<keyword evidence="2" id="KW-0732">Signal</keyword>
<reference evidence="5 6" key="1">
    <citation type="submission" date="2019-03" db="EMBL/GenBank/DDBJ databases">
        <title>Genomic Encyclopedia of Type Strains, Phase IV (KMG-IV): sequencing the most valuable type-strain genomes for metagenomic binning, comparative biology and taxonomic classification.</title>
        <authorList>
            <person name="Goeker M."/>
        </authorList>
    </citation>
    <scope>NUCLEOTIDE SEQUENCE [LARGE SCALE GENOMIC DNA]</scope>
    <source>
        <strain evidence="5 6">DSM 100309</strain>
    </source>
</reference>
<evidence type="ECO:0000256" key="2">
    <source>
        <dbReference type="SAM" id="SignalP"/>
    </source>
</evidence>
<dbReference type="OrthoDB" id="8552614at2"/>
<dbReference type="Pfam" id="PF05593">
    <property type="entry name" value="RHS_repeat"/>
    <property type="match status" value="2"/>
</dbReference>
<comment type="caution">
    <text evidence="5">The sequence shown here is derived from an EMBL/GenBank/DDBJ whole genome shotgun (WGS) entry which is preliminary data.</text>
</comment>
<evidence type="ECO:0000256" key="1">
    <source>
        <dbReference type="ARBA" id="ARBA00022737"/>
    </source>
</evidence>
<dbReference type="Pfam" id="PF25023">
    <property type="entry name" value="TEN_YD-shell"/>
    <property type="match status" value="1"/>
</dbReference>
<evidence type="ECO:0000313" key="5">
    <source>
        <dbReference type="EMBL" id="TCV82701.1"/>
    </source>
</evidence>
<gene>
    <name evidence="5" type="ORF">EDC63_11918</name>
</gene>
<dbReference type="Pfam" id="PF00404">
    <property type="entry name" value="Dockerin_1"/>
    <property type="match status" value="1"/>
</dbReference>
<dbReference type="InterPro" id="IPR045351">
    <property type="entry name" value="DUF6531"/>
</dbReference>
<dbReference type="InterPro" id="IPR050708">
    <property type="entry name" value="T6SS_VgrG/RHS"/>
</dbReference>
<dbReference type="EMBL" id="SMCO01000019">
    <property type="protein sequence ID" value="TCV82701.1"/>
    <property type="molecule type" value="Genomic_DNA"/>
</dbReference>
<name>A0A4R3XV97_9PROT</name>
<dbReference type="RefSeq" id="WP_124944898.1">
    <property type="nucleotide sequence ID" value="NZ_BHVT01000004.1"/>
</dbReference>
<dbReference type="Gene3D" id="2.180.10.10">
    <property type="entry name" value="RHS repeat-associated core"/>
    <property type="match status" value="4"/>
</dbReference>
<keyword evidence="1" id="KW-0677">Repeat</keyword>
<dbReference type="PROSITE" id="PS00018">
    <property type="entry name" value="EF_HAND_1"/>
    <property type="match status" value="1"/>
</dbReference>
<feature type="domain" description="Teneurin-like YD-shell" evidence="4">
    <location>
        <begin position="739"/>
        <end position="844"/>
    </location>
</feature>
<keyword evidence="6" id="KW-1185">Reference proteome</keyword>
<dbReference type="Pfam" id="PF20148">
    <property type="entry name" value="DUF6531"/>
    <property type="match status" value="1"/>
</dbReference>
<evidence type="ECO:0000259" key="4">
    <source>
        <dbReference type="Pfam" id="PF25023"/>
    </source>
</evidence>
<feature type="domain" description="DUF6531" evidence="3">
    <location>
        <begin position="196"/>
        <end position="277"/>
    </location>
</feature>
<dbReference type="InterPro" id="IPR031325">
    <property type="entry name" value="RHS_repeat"/>
</dbReference>
<dbReference type="InterPro" id="IPR056823">
    <property type="entry name" value="TEN-like_YD-shell"/>
</dbReference>
<feature type="chain" id="PRO_5021011656" evidence="2">
    <location>
        <begin position="26"/>
        <end position="1226"/>
    </location>
</feature>
<dbReference type="Proteomes" id="UP000295367">
    <property type="component" value="Unassembled WGS sequence"/>
</dbReference>
<dbReference type="InterPro" id="IPR002105">
    <property type="entry name" value="Dockerin_1_rpt"/>
</dbReference>
<organism evidence="5 6">
    <name type="scientific">Sulfurirhabdus autotrophica</name>
    <dbReference type="NCBI Taxonomy" id="1706046"/>
    <lineage>
        <taxon>Bacteria</taxon>
        <taxon>Pseudomonadati</taxon>
        <taxon>Pseudomonadota</taxon>
        <taxon>Betaproteobacteria</taxon>
        <taxon>Nitrosomonadales</taxon>
        <taxon>Sulfuricellaceae</taxon>
        <taxon>Sulfurirhabdus</taxon>
    </lineage>
</organism>
<dbReference type="InterPro" id="IPR036439">
    <property type="entry name" value="Dockerin_dom_sf"/>
</dbReference>
<dbReference type="SUPFAM" id="SSF63446">
    <property type="entry name" value="Type I dockerin domain"/>
    <property type="match status" value="1"/>
</dbReference>
<dbReference type="PANTHER" id="PTHR32305:SF15">
    <property type="entry name" value="PROTEIN RHSA-RELATED"/>
    <property type="match status" value="1"/>
</dbReference>
<dbReference type="GO" id="GO:0004553">
    <property type="term" value="F:hydrolase activity, hydrolyzing O-glycosyl compounds"/>
    <property type="evidence" value="ECO:0007669"/>
    <property type="project" value="InterPro"/>
</dbReference>
<feature type="signal peptide" evidence="2">
    <location>
        <begin position="1"/>
        <end position="25"/>
    </location>
</feature>
<protein>
    <submittedName>
        <fullName evidence="5">YD repeat-containing protein</fullName>
    </submittedName>
</protein>
<dbReference type="InterPro" id="IPR018247">
    <property type="entry name" value="EF_Hand_1_Ca_BS"/>
</dbReference>
<dbReference type="AlphaFoldDB" id="A0A4R3XV97"/>
<dbReference type="CDD" id="cd14256">
    <property type="entry name" value="Dockerin_I"/>
    <property type="match status" value="1"/>
</dbReference>
<sequence length="1226" mass="133789">MGFFRAVFTCLLLLLLVATPKDVFAFSTSECKQQGGALSCIDIQVGNWKFRNILRSGAYPFASEQEAVDDLVSGAQVAGCSAPIYIPGTWPTPSKPDLPGDPVHAYCYALNDSLPSMFQNIIESFNIRFDNFYGVSKDYFGNCIVQSFDSGSCITKIRAVGCPAGYAMTNEQPSLCAPTGAAIVNKNLGQPKVCVGNPIHVNTGNKFQSEEDYQSLGYYPLKLTRYYNSITDDGSITHDYGRSFGSNWRHGFDRRVVLSTIGSTAEVFRPDGKRYYFSYNSSTGNWLPDSDVNETLVQYVYANLPGWKYTNSIGETEIYNSSGVLVSITNRTGFTQILTYSDGINGFVVNAEGIPTTKVLPADLLVKVDDQSGRLITFNYDVKNRIVTMKDASGGLYLYRYDEIFSIVKSNNVIGNNLTSVTYPDGHKRIYWYNEQDKTKNTNIPHALTGITDENNVRFSNYSYTYSYAYSSDAQPGLVTGESHGPDMLKPADVYGLAYTIDSNTGIPTSTIVTDPLGTSRTYSFQTVLGVLKNTGLTLPCTSCGSAASNLTYDANGNIASRTDFNNHKICYAYDNRNLETARVEGLNSVDVCLAQLSATTLSGDARKINTQWHNYWRLPIKVAEPKRLTTLVYNGDTYQNATVSCAPTNALIGTQPIGVLCKEIIQATTDSSGTQGINATLDSTIAARTWNYTYNGSGQVLTADGPRTDVADITTYTYYTSDDTATPSKYRRGDLWTITNALSQTTTITSYDGNGRPLTIVDANVNPNAVTTTFSYWPRGWLKSKTVGSKTTSYDYDNVGQLKRITLADGSHLDYTYDDAHRLTDIFDTQLNHIKYTLDAIGNRVKEEVYDANNKLTTQKGRAFDTLNHLQDDIAYFNDPSPNSGIKTHYTYFTNGNLFTATGPKNSTTDITNRSTTFQYDTLDRLQYVIDPINLTPTTYGFDALDQLKSVSDTRSVTTTYTVNALGNATQVASLDSGTTNRTFDDAGNVKTETDAKSVQATYSYDALNRLATVSYPTTGENITYTWDTGTGCTYGIGHVCQATSSSGTATFAYDDQGNLLKKTRVISGVSLTTQFGYDGANRLTSLINPAGETVLLVRDTAGQINNASTTKGTTTTLAKQISYDGSGQITSKLLGNSVKQGSGFDLSGQPASLASNRVDGDLNGDGVVNIIDVLFAARIAEGLMTPTPDQLMHGDVAPAGNPDGKINAIDVLRILRKHEKLENF</sequence>
<dbReference type="PANTHER" id="PTHR32305">
    <property type="match status" value="1"/>
</dbReference>
<evidence type="ECO:0000313" key="6">
    <source>
        <dbReference type="Proteomes" id="UP000295367"/>
    </source>
</evidence>